<sequence>MAKQSGAPPHAGGRYPVEDGPFTAYMPRASDSLIREWRAELVVLIDRCAHEMETDEERIEQFIAAALRQPDYTVWIDLVYYREWAALIEPREAGGGYQ</sequence>
<accession>A0A5E4X360</accession>
<evidence type="ECO:0000313" key="1">
    <source>
        <dbReference type="EMBL" id="VVE30781.1"/>
    </source>
</evidence>
<evidence type="ECO:0000313" key="2">
    <source>
        <dbReference type="Proteomes" id="UP000368474"/>
    </source>
</evidence>
<proteinExistence type="predicted"/>
<reference evidence="1 2" key="1">
    <citation type="submission" date="2019-08" db="EMBL/GenBank/DDBJ databases">
        <authorList>
            <person name="Peeters C."/>
        </authorList>
    </citation>
    <scope>NUCLEOTIDE SEQUENCE [LARGE SCALE GENOMIC DNA]</scope>
    <source>
        <strain evidence="1 2">LMG 31116</strain>
    </source>
</reference>
<organism evidence="1 2">
    <name type="scientific">Pandoraea morbifera</name>
    <dbReference type="NCBI Taxonomy" id="2508300"/>
    <lineage>
        <taxon>Bacteria</taxon>
        <taxon>Pseudomonadati</taxon>
        <taxon>Pseudomonadota</taxon>
        <taxon>Betaproteobacteria</taxon>
        <taxon>Burkholderiales</taxon>
        <taxon>Burkholderiaceae</taxon>
        <taxon>Pandoraea</taxon>
    </lineage>
</organism>
<protein>
    <submittedName>
        <fullName evidence="1">Uncharacterized protein</fullName>
    </submittedName>
</protein>
<dbReference type="EMBL" id="CABPSD010000011">
    <property type="protein sequence ID" value="VVE30781.1"/>
    <property type="molecule type" value="Genomic_DNA"/>
</dbReference>
<name>A0A5E4X360_9BURK</name>
<gene>
    <name evidence="1" type="ORF">PMO31116_03598</name>
</gene>
<dbReference type="AlphaFoldDB" id="A0A5E4X360"/>
<dbReference type="RefSeq" id="WP_150567887.1">
    <property type="nucleotide sequence ID" value="NZ_CABPSD010000011.1"/>
</dbReference>
<keyword evidence="2" id="KW-1185">Reference proteome</keyword>
<dbReference type="Proteomes" id="UP000368474">
    <property type="component" value="Unassembled WGS sequence"/>
</dbReference>